<gene>
    <name evidence="1" type="ORF">BN997_03228</name>
</gene>
<name>A0A0A1MV53_9BACI</name>
<keyword evidence="2" id="KW-1185">Reference proteome</keyword>
<sequence length="125" mass="14309">MQDVEGELTSIMDIGGETWITDIVLEEKEEDNAIIYTSQETYFEDESIHNYQQTILYSLQKEDRHWKIYSMAGTEISYIDEYGNFLEDISGSSEGVTSIDELEGDYAALLKEIDLSSINEELTVD</sequence>
<organism evidence="1 2">
    <name type="scientific">Oceanobacillus oncorhynchi</name>
    <dbReference type="NCBI Taxonomy" id="545501"/>
    <lineage>
        <taxon>Bacteria</taxon>
        <taxon>Bacillati</taxon>
        <taxon>Bacillota</taxon>
        <taxon>Bacilli</taxon>
        <taxon>Bacillales</taxon>
        <taxon>Bacillaceae</taxon>
        <taxon>Oceanobacillus</taxon>
    </lineage>
</organism>
<dbReference type="RefSeq" id="WP_042533600.1">
    <property type="nucleotide sequence ID" value="NZ_CAXOIH010000016.1"/>
</dbReference>
<proteinExistence type="predicted"/>
<reference evidence="1 2" key="1">
    <citation type="submission" date="2014-11" db="EMBL/GenBank/DDBJ databases">
        <authorList>
            <person name="Urmite Genomes Urmite Genomes"/>
        </authorList>
    </citation>
    <scope>NUCLEOTIDE SEQUENCE [LARGE SCALE GENOMIC DNA]</scope>
    <source>
        <strain evidence="1 2">Oc5</strain>
    </source>
</reference>
<dbReference type="EMBL" id="CDGG01000001">
    <property type="protein sequence ID" value="CEI83322.1"/>
    <property type="molecule type" value="Genomic_DNA"/>
</dbReference>
<dbReference type="AlphaFoldDB" id="A0A0A1MV53"/>
<protein>
    <submittedName>
        <fullName evidence="1">Uncharacterized protein</fullName>
    </submittedName>
</protein>
<dbReference type="Proteomes" id="UP000040453">
    <property type="component" value="Unassembled WGS sequence"/>
</dbReference>
<evidence type="ECO:0000313" key="2">
    <source>
        <dbReference type="Proteomes" id="UP000040453"/>
    </source>
</evidence>
<evidence type="ECO:0000313" key="1">
    <source>
        <dbReference type="EMBL" id="CEI83322.1"/>
    </source>
</evidence>
<accession>A0A0A1MV53</accession>